<dbReference type="eggNOG" id="ENOG502R65X">
    <property type="taxonomic scope" value="Eukaryota"/>
</dbReference>
<dbReference type="AlphaFoldDB" id="K0KMR3"/>
<dbReference type="PANTHER" id="PTHR34105">
    <property type="entry name" value="PROLINE-, GLUTAMIC ACID- AND LEUCINE-RICH PROTEIN 1"/>
    <property type="match status" value="1"/>
</dbReference>
<feature type="region of interest" description="Disordered" evidence="6">
    <location>
        <begin position="466"/>
        <end position="493"/>
    </location>
</feature>
<evidence type="ECO:0000256" key="4">
    <source>
        <dbReference type="ARBA" id="ARBA00021502"/>
    </source>
</evidence>
<comment type="caution">
    <text evidence="8">The sequence shown here is derived from an EMBL/GenBank/DDBJ whole genome shotgun (WGS) entry which is preliminary data.</text>
</comment>
<keyword evidence="5" id="KW-0539">Nucleus</keyword>
<reference evidence="8 9" key="1">
    <citation type="journal article" date="2012" name="Eukaryot. Cell">
        <title>Draft genome sequence of Wickerhamomyces ciferrii NRRL Y-1031 F-60-10.</title>
        <authorList>
            <person name="Schneider J."/>
            <person name="Andrea H."/>
            <person name="Blom J."/>
            <person name="Jaenicke S."/>
            <person name="Ruckert C."/>
            <person name="Schorsch C."/>
            <person name="Szczepanowski R."/>
            <person name="Farwick M."/>
            <person name="Goesmann A."/>
            <person name="Puhler A."/>
            <person name="Schaffer S."/>
            <person name="Tauch A."/>
            <person name="Kohler T."/>
            <person name="Brinkrolf K."/>
        </authorList>
    </citation>
    <scope>NUCLEOTIDE SEQUENCE [LARGE SCALE GENOMIC DNA]</scope>
    <source>
        <strain evidence="9">ATCC 14091 / BCRC 22168 / CBS 111 / JCM 3599 / NBRC 0793 / NRRL Y-1031 F-60-10</strain>
    </source>
</reference>
<evidence type="ECO:0000313" key="9">
    <source>
        <dbReference type="Proteomes" id="UP000009328"/>
    </source>
</evidence>
<feature type="compositionally biased region" description="Low complexity" evidence="6">
    <location>
        <begin position="471"/>
        <end position="480"/>
    </location>
</feature>
<sequence length="760" mass="86011">MSSPEIPLAVILSLLDNPEASTLSYILKSLYQSKHTITKASKSEINHLIAKTTNLLNSKNGLKRWYGSHVVQILAMNPIILTNGGTGFIVALLKIINEIGVPVINFTNAALGLDKLIQGIRGKPVLTREILTPNLPNIISSLIENLNKDLYTVLPILKKLLFKNTTTFKPFINKFETKLNSLLINNFHNVDESLKSDIVQSYAYLNLVKPSQNSNQGGQNVQSLPDDQWRLKIFKILDELRSTVLIYDNLVELKNDRDIQDLLNQLPENESNTKDYIFPFLQIDLTEPITVIQISQRIEVLSHLIIAFLTSPTPFALRIPLGLVIQSSILLLSISPNYIPFQKDVGRNDELKKIITNDLAKTQSHGSMILYEITKTYKKLVLPHLESILSSLEVVIPIKNEKGSKRVKINQDSCLAIEPELLLILKTTVELMKQFQGINDLDLINKLIDVSILFLQKRTPLDDLLEKQDQKQQQSQSQNKSQKKKTKNKDSTPLSDVLSHAELFELNAPKETVNIIQGFFEVVIKRIPNLTPNSRIKIVKYVISTATLEKSTRGLISDKLTRLLEAIVLYPSEGETYSILPIAKRLLSNNEVLSLLTNPRFPPLETKFKQSQIQEQVEEQEDEDEDEEIVDAEPQIIEEPKHLEVSDVIQEATKTKQVPISEQETKQSMVFKKNDEIKDKTVLTFASEQSKTESEEESANKTRSLEEKDDDEDTPSKRMKIISEGSKTVQIPENKIGEEEESDSDFEIPNIDIGSDEDEE</sequence>
<dbReference type="InParanoid" id="K0KMR3"/>
<name>K0KMR3_WICCF</name>
<dbReference type="GO" id="GO:0006364">
    <property type="term" value="P:rRNA processing"/>
    <property type="evidence" value="ECO:0007669"/>
    <property type="project" value="TreeGrafter"/>
</dbReference>
<dbReference type="Pfam" id="PF08167">
    <property type="entry name" value="RIX1"/>
    <property type="match status" value="1"/>
</dbReference>
<proteinExistence type="inferred from homology"/>
<dbReference type="STRING" id="1206466.K0KMR3"/>
<feature type="region of interest" description="Disordered" evidence="6">
    <location>
        <begin position="683"/>
        <end position="760"/>
    </location>
</feature>
<evidence type="ECO:0000256" key="3">
    <source>
        <dbReference type="ARBA" id="ARBA00010511"/>
    </source>
</evidence>
<comment type="similarity">
    <text evidence="3">Belongs to the RIX1/PELP1 family.</text>
</comment>
<evidence type="ECO:0000259" key="7">
    <source>
        <dbReference type="Pfam" id="PF08167"/>
    </source>
</evidence>
<dbReference type="InterPro" id="IPR012583">
    <property type="entry name" value="RIX1_N"/>
</dbReference>
<evidence type="ECO:0000313" key="8">
    <source>
        <dbReference type="EMBL" id="CCH42408.1"/>
    </source>
</evidence>
<dbReference type="HOGENOM" id="CLU_020084_1_0_1"/>
<protein>
    <recommendedName>
        <fullName evidence="4">Pre-rRNA-processing protein RIX1</fullName>
    </recommendedName>
</protein>
<comment type="subcellular location">
    <subcellularLocation>
        <location evidence="2">Nucleus</location>
    </subcellularLocation>
</comment>
<organism evidence="8 9">
    <name type="scientific">Wickerhamomyces ciferrii (strain ATCC 14091 / BCRC 22168 / CBS 111 / JCM 3599 / NBRC 0793 / NRRL Y-1031 F-60-10)</name>
    <name type="common">Yeast</name>
    <name type="synonym">Pichia ciferrii</name>
    <dbReference type="NCBI Taxonomy" id="1206466"/>
    <lineage>
        <taxon>Eukaryota</taxon>
        <taxon>Fungi</taxon>
        <taxon>Dikarya</taxon>
        <taxon>Ascomycota</taxon>
        <taxon>Saccharomycotina</taxon>
        <taxon>Saccharomycetes</taxon>
        <taxon>Phaffomycetales</taxon>
        <taxon>Wickerhamomycetaceae</taxon>
        <taxon>Wickerhamomyces</taxon>
    </lineage>
</organism>
<comment type="function">
    <text evidence="1">Component of the RIX1 complex required for processing of ITS2 sequences from 35S pre-rRNA and the nucleoplasmic transit of the pre-60S ribosomal subunits. Regulates pre-60S association of the critical remodeling factor MDN1.</text>
</comment>
<evidence type="ECO:0000256" key="5">
    <source>
        <dbReference type="ARBA" id="ARBA00023242"/>
    </source>
</evidence>
<feature type="region of interest" description="Disordered" evidence="6">
    <location>
        <begin position="609"/>
        <end position="628"/>
    </location>
</feature>
<dbReference type="EMBL" id="CAIF01000043">
    <property type="protein sequence ID" value="CCH42408.1"/>
    <property type="molecule type" value="Genomic_DNA"/>
</dbReference>
<dbReference type="FunCoup" id="K0KMR3">
    <property type="interactions" value="345"/>
</dbReference>
<feature type="domain" description="Pre-rRNA-processing protein RIX1 N-terminal" evidence="7">
    <location>
        <begin position="7"/>
        <end position="188"/>
    </location>
</feature>
<evidence type="ECO:0000256" key="1">
    <source>
        <dbReference type="ARBA" id="ARBA00003770"/>
    </source>
</evidence>
<feature type="compositionally biased region" description="Basic and acidic residues" evidence="6">
    <location>
        <begin position="690"/>
        <end position="706"/>
    </location>
</feature>
<evidence type="ECO:0000256" key="6">
    <source>
        <dbReference type="SAM" id="MobiDB-lite"/>
    </source>
</evidence>
<gene>
    <name evidence="8" type="ORF">BN7_1953</name>
</gene>
<accession>K0KMR3</accession>
<feature type="compositionally biased region" description="Acidic residues" evidence="6">
    <location>
        <begin position="616"/>
        <end position="628"/>
    </location>
</feature>
<dbReference type="PANTHER" id="PTHR34105:SF1">
    <property type="entry name" value="PROLINE-, GLUTAMIC ACID- AND LEUCINE-RICH PROTEIN 1"/>
    <property type="match status" value="1"/>
</dbReference>
<dbReference type="GO" id="GO:0005634">
    <property type="term" value="C:nucleus"/>
    <property type="evidence" value="ECO:0007669"/>
    <property type="project" value="UniProtKB-SubCell"/>
</dbReference>
<evidence type="ECO:0000256" key="2">
    <source>
        <dbReference type="ARBA" id="ARBA00004123"/>
    </source>
</evidence>
<dbReference type="Proteomes" id="UP000009328">
    <property type="component" value="Unassembled WGS sequence"/>
</dbReference>
<keyword evidence="9" id="KW-1185">Reference proteome</keyword>